<feature type="region of interest" description="Disordered" evidence="1">
    <location>
        <begin position="324"/>
        <end position="349"/>
    </location>
</feature>
<dbReference type="SUPFAM" id="SSF46894">
    <property type="entry name" value="C-terminal effector domain of the bipartite response regulators"/>
    <property type="match status" value="1"/>
</dbReference>
<organism evidence="3 4">
    <name type="scientific">Amycolatopsis samaneae</name>
    <dbReference type="NCBI Taxonomy" id="664691"/>
    <lineage>
        <taxon>Bacteria</taxon>
        <taxon>Bacillati</taxon>
        <taxon>Actinomycetota</taxon>
        <taxon>Actinomycetes</taxon>
        <taxon>Pseudonocardiales</taxon>
        <taxon>Pseudonocardiaceae</taxon>
        <taxon>Amycolatopsis</taxon>
    </lineage>
</organism>
<feature type="compositionally biased region" description="Basic and acidic residues" evidence="1">
    <location>
        <begin position="331"/>
        <end position="341"/>
    </location>
</feature>
<feature type="domain" description="HTH luxR-type" evidence="2">
    <location>
        <begin position="258"/>
        <end position="315"/>
    </location>
</feature>
<dbReference type="InterPro" id="IPR000792">
    <property type="entry name" value="Tscrpt_reg_LuxR_C"/>
</dbReference>
<dbReference type="InterPro" id="IPR036390">
    <property type="entry name" value="WH_DNA-bd_sf"/>
</dbReference>
<sequence length="349" mass="38036">MLDVIGLREVDVAVYAAFAGRKSMTLAQLRGETGLSAQRLTPVLRGLTEKGLLVRFSGTPAAYSAVNPGVALDAMFRRKEQELEHARMVATRLQERHRAAPGKNPVDLIEVVQGNEVIAERVERLLRSARGEVVFVDKPPYAQPPSVLHPAEQDLLNRGIRFRGVYDKGALELHDLVADLEAGLALGEQARVVSHAPLKLVVVDRRIGLVPLRSGTPQVGTALVVHPCSLLDALATLFDYLWDHAMPLRLPDSAERGARTPAFEDTRLLALLTTGMPDRSIAKQLGLSYRTFQRRLRDLMTTLGADTRFQAGLQAAARGWVPLPGFPDPARPVDQRAREDTAAGGAPSP</sequence>
<dbReference type="InterPro" id="IPR036388">
    <property type="entry name" value="WH-like_DNA-bd_sf"/>
</dbReference>
<dbReference type="InterPro" id="IPR002831">
    <property type="entry name" value="Tscrpt_reg_TrmB_N"/>
</dbReference>
<comment type="caution">
    <text evidence="3">The sequence shown here is derived from an EMBL/GenBank/DDBJ whole genome shotgun (WGS) entry which is preliminary data.</text>
</comment>
<dbReference type="PANTHER" id="PTHR34293:SF1">
    <property type="entry name" value="HTH-TYPE TRANSCRIPTIONAL REGULATOR TRMBL2"/>
    <property type="match status" value="1"/>
</dbReference>
<gene>
    <name evidence="3" type="ORF">ACFSYJ_35490</name>
</gene>
<evidence type="ECO:0000256" key="1">
    <source>
        <dbReference type="SAM" id="MobiDB-lite"/>
    </source>
</evidence>
<dbReference type="Gene3D" id="1.10.10.10">
    <property type="entry name" value="Winged helix-like DNA-binding domain superfamily/Winged helix DNA-binding domain"/>
    <property type="match status" value="2"/>
</dbReference>
<dbReference type="PANTHER" id="PTHR34293">
    <property type="entry name" value="HTH-TYPE TRANSCRIPTIONAL REGULATOR TRMBL2"/>
    <property type="match status" value="1"/>
</dbReference>
<dbReference type="InterPro" id="IPR051797">
    <property type="entry name" value="TrmB-like"/>
</dbReference>
<evidence type="ECO:0000313" key="4">
    <source>
        <dbReference type="Proteomes" id="UP001597419"/>
    </source>
</evidence>
<evidence type="ECO:0000259" key="2">
    <source>
        <dbReference type="SMART" id="SM00421"/>
    </source>
</evidence>
<dbReference type="InterPro" id="IPR016032">
    <property type="entry name" value="Sig_transdc_resp-reg_C-effctor"/>
</dbReference>
<accession>A0ABW5GTW3</accession>
<dbReference type="SUPFAM" id="SSF46785">
    <property type="entry name" value="Winged helix' DNA-binding domain"/>
    <property type="match status" value="1"/>
</dbReference>
<name>A0ABW5GTW3_9PSEU</name>
<evidence type="ECO:0000313" key="3">
    <source>
        <dbReference type="EMBL" id="MFD2463967.1"/>
    </source>
</evidence>
<dbReference type="Pfam" id="PF01978">
    <property type="entry name" value="TrmB"/>
    <property type="match status" value="1"/>
</dbReference>
<dbReference type="RefSeq" id="WP_345386081.1">
    <property type="nucleotide sequence ID" value="NZ_BAABHG010000001.1"/>
</dbReference>
<dbReference type="SMART" id="SM00421">
    <property type="entry name" value="HTH_LUXR"/>
    <property type="match status" value="1"/>
</dbReference>
<protein>
    <submittedName>
        <fullName evidence="3">Helix-turn-helix domain-containing protein</fullName>
    </submittedName>
</protein>
<dbReference type="EMBL" id="JBHUKU010000022">
    <property type="protein sequence ID" value="MFD2463967.1"/>
    <property type="molecule type" value="Genomic_DNA"/>
</dbReference>
<keyword evidence="4" id="KW-1185">Reference proteome</keyword>
<reference evidence="4" key="1">
    <citation type="journal article" date="2019" name="Int. J. Syst. Evol. Microbiol.">
        <title>The Global Catalogue of Microorganisms (GCM) 10K type strain sequencing project: providing services to taxonomists for standard genome sequencing and annotation.</title>
        <authorList>
            <consortium name="The Broad Institute Genomics Platform"/>
            <consortium name="The Broad Institute Genome Sequencing Center for Infectious Disease"/>
            <person name="Wu L."/>
            <person name="Ma J."/>
        </authorList>
    </citation>
    <scope>NUCLEOTIDE SEQUENCE [LARGE SCALE GENOMIC DNA]</scope>
    <source>
        <strain evidence="4">CGMCC 4.7643</strain>
    </source>
</reference>
<proteinExistence type="predicted"/>
<dbReference type="Proteomes" id="UP001597419">
    <property type="component" value="Unassembled WGS sequence"/>
</dbReference>